<reference evidence="3" key="2">
    <citation type="journal article" date="2022" name="Hortic Res">
        <title>The genome of Dioscorea zingiberensis sheds light on the biosynthesis, origin and evolution of the medicinally important diosgenin saponins.</title>
        <authorList>
            <person name="Li Y."/>
            <person name="Tan C."/>
            <person name="Li Z."/>
            <person name="Guo J."/>
            <person name="Li S."/>
            <person name="Chen X."/>
            <person name="Wang C."/>
            <person name="Dai X."/>
            <person name="Yang H."/>
            <person name="Song W."/>
            <person name="Hou L."/>
            <person name="Xu J."/>
            <person name="Tong Z."/>
            <person name="Xu A."/>
            <person name="Yuan X."/>
            <person name="Wang W."/>
            <person name="Yang Q."/>
            <person name="Chen L."/>
            <person name="Sun Z."/>
            <person name="Wang K."/>
            <person name="Pan B."/>
            <person name="Chen J."/>
            <person name="Bao Y."/>
            <person name="Liu F."/>
            <person name="Qi X."/>
            <person name="Gang D.R."/>
            <person name="Wen J."/>
            <person name="Li J."/>
        </authorList>
    </citation>
    <scope>NUCLEOTIDE SEQUENCE</scope>
    <source>
        <strain evidence="3">Dzin_1.0</strain>
    </source>
</reference>
<sequence length="814" mass="91526">MGSLAVASWRLPVSAAEKEDRWSSVGDVLRRDREFIGERIRSVAAPLAPLKDRLSKSLEDLFWLRNLEDRRAVRATRPPSSLPKLSYPPGLSGVDLLMADIGALRVYANYLHNVSKIWSMPLPEEYDPQNVADYFSCRPHVLVLRILEVFSSVGLAAIKLRSLQSFKLNKKGIENNGSMDMSKHYIGQLLKESMLSLGPTFIKVGQSLSTRPDIIGPEISKELSELHDKVPPFPREVAMKIIEEEMGRPINNIFSYISEEPVAAASFGQVYQGRTVDGSTVAIKVQRPNLLPVVLRDIYILRLGLDFLRKVARRKSDICLYADELGKGLVGELDYTLEAANASKFLEAHSHYSFISVPKVFGNLTRKRILTMEWVIGENPTELLLLSSASAQGKNVHSKMQEMEAKTHLLDLVNKGVEASLVQLLETGLLHADPHPGNLRYTPDGRIGFLDFGLLCRMEKKHQLAMLASIVHIVNGDWGALVYDLVEMDVVRPGVNLRMVTMDLEEALGGVVFQDGIPDIKFSKVLGKIWSIALKYHFKMPPYYTLVLRSLASLEGLALAADQNFKTFQAAYPYVIQKLLQDNSANSRRILYSVVFNKRREFHWQKIMLFLRIGLTREGKSGFSFLGREKSLRYGSTFEVANLILKLLPSKDGIVLRRLLMTADPASLVRTMVSKDAAFFRKHMSRALADVIFLWMTEVFRAGKVNEPSKITHGIASLKMQQDRDSKIETVVPSAASGLALLTVLRDRRMKVIFFKVLDSIRSDPILMLRLCWSSLTVLVTASVLALHQSLVYWSEAWLTSVAYVPKRFAISVR</sequence>
<dbReference type="Proteomes" id="UP001085076">
    <property type="component" value="Miscellaneous, Linkage group lg09"/>
</dbReference>
<evidence type="ECO:0000256" key="1">
    <source>
        <dbReference type="ARBA" id="ARBA00009670"/>
    </source>
</evidence>
<dbReference type="OrthoDB" id="427480at2759"/>
<dbReference type="SUPFAM" id="SSF56112">
    <property type="entry name" value="Protein kinase-like (PK-like)"/>
    <property type="match status" value="1"/>
</dbReference>
<dbReference type="Pfam" id="PF03109">
    <property type="entry name" value="ABC1"/>
    <property type="match status" value="1"/>
</dbReference>
<keyword evidence="4" id="KW-1185">Reference proteome</keyword>
<dbReference type="PANTHER" id="PTHR10566:SF123">
    <property type="entry name" value="PROTEIN KINASE SUPERFAMILY PROTEIN"/>
    <property type="match status" value="1"/>
</dbReference>
<gene>
    <name evidence="3" type="ORF">J5N97_028899</name>
</gene>
<dbReference type="EMBL" id="JAGGNH010000009">
    <property type="protein sequence ID" value="KAJ0963777.1"/>
    <property type="molecule type" value="Genomic_DNA"/>
</dbReference>
<evidence type="ECO:0000313" key="3">
    <source>
        <dbReference type="EMBL" id="KAJ0963777.1"/>
    </source>
</evidence>
<protein>
    <recommendedName>
        <fullName evidence="2">Protein kinase domain-containing protein</fullName>
    </recommendedName>
</protein>
<proteinExistence type="inferred from homology"/>
<evidence type="ECO:0000313" key="4">
    <source>
        <dbReference type="Proteomes" id="UP001085076"/>
    </source>
</evidence>
<dbReference type="InterPro" id="IPR050154">
    <property type="entry name" value="UbiB_kinase"/>
</dbReference>
<dbReference type="AlphaFoldDB" id="A0A9D5C0D2"/>
<dbReference type="GO" id="GO:0005524">
    <property type="term" value="F:ATP binding"/>
    <property type="evidence" value="ECO:0007669"/>
    <property type="project" value="InterPro"/>
</dbReference>
<comment type="similarity">
    <text evidence="1">Belongs to the protein kinase superfamily. ADCK protein kinase family.</text>
</comment>
<accession>A0A9D5C0D2</accession>
<dbReference type="GO" id="GO:0004672">
    <property type="term" value="F:protein kinase activity"/>
    <property type="evidence" value="ECO:0007669"/>
    <property type="project" value="InterPro"/>
</dbReference>
<name>A0A9D5C0D2_9LILI</name>
<evidence type="ECO:0000259" key="2">
    <source>
        <dbReference type="PROSITE" id="PS50011"/>
    </source>
</evidence>
<dbReference type="PANTHER" id="PTHR10566">
    <property type="entry name" value="CHAPERONE-ACTIVITY OF BC1 COMPLEX CABC1 -RELATED"/>
    <property type="match status" value="1"/>
</dbReference>
<dbReference type="CDD" id="cd05121">
    <property type="entry name" value="ABC1_ADCK3-like"/>
    <property type="match status" value="1"/>
</dbReference>
<comment type="caution">
    <text evidence="3">The sequence shown here is derived from an EMBL/GenBank/DDBJ whole genome shotgun (WGS) entry which is preliminary data.</text>
</comment>
<reference evidence="3" key="1">
    <citation type="submission" date="2021-03" db="EMBL/GenBank/DDBJ databases">
        <authorList>
            <person name="Li Z."/>
            <person name="Yang C."/>
        </authorList>
    </citation>
    <scope>NUCLEOTIDE SEQUENCE</scope>
    <source>
        <strain evidence="3">Dzin_1.0</strain>
        <tissue evidence="3">Leaf</tissue>
    </source>
</reference>
<dbReference type="PROSITE" id="PS50011">
    <property type="entry name" value="PROTEIN_KINASE_DOM"/>
    <property type="match status" value="1"/>
</dbReference>
<feature type="domain" description="Protein kinase" evidence="2">
    <location>
        <begin position="256"/>
        <end position="603"/>
    </location>
</feature>
<dbReference type="InterPro" id="IPR004147">
    <property type="entry name" value="ABC1_dom"/>
</dbReference>
<dbReference type="InterPro" id="IPR011009">
    <property type="entry name" value="Kinase-like_dom_sf"/>
</dbReference>
<dbReference type="InterPro" id="IPR000719">
    <property type="entry name" value="Prot_kinase_dom"/>
</dbReference>
<organism evidence="3 4">
    <name type="scientific">Dioscorea zingiberensis</name>
    <dbReference type="NCBI Taxonomy" id="325984"/>
    <lineage>
        <taxon>Eukaryota</taxon>
        <taxon>Viridiplantae</taxon>
        <taxon>Streptophyta</taxon>
        <taxon>Embryophyta</taxon>
        <taxon>Tracheophyta</taxon>
        <taxon>Spermatophyta</taxon>
        <taxon>Magnoliopsida</taxon>
        <taxon>Liliopsida</taxon>
        <taxon>Dioscoreales</taxon>
        <taxon>Dioscoreaceae</taxon>
        <taxon>Dioscorea</taxon>
    </lineage>
</organism>